<reference evidence="1 2" key="1">
    <citation type="journal article" date="2024" name="Ann. Entomol. Soc. Am.">
        <title>Genomic analyses of the southern and eastern yellowjacket wasps (Hymenoptera: Vespidae) reveal evolutionary signatures of social life.</title>
        <authorList>
            <person name="Catto M.A."/>
            <person name="Caine P.B."/>
            <person name="Orr S.E."/>
            <person name="Hunt B.G."/>
            <person name="Goodisman M.A.D."/>
        </authorList>
    </citation>
    <scope>NUCLEOTIDE SEQUENCE [LARGE SCALE GENOMIC DNA]</scope>
    <source>
        <strain evidence="1">233</strain>
        <tissue evidence="1">Head and thorax</tissue>
    </source>
</reference>
<keyword evidence="2" id="KW-1185">Reference proteome</keyword>
<comment type="caution">
    <text evidence="1">The sequence shown here is derived from an EMBL/GenBank/DDBJ whole genome shotgun (WGS) entry which is preliminary data.</text>
</comment>
<accession>A0ABD2AU44</accession>
<organism evidence="1 2">
    <name type="scientific">Vespula squamosa</name>
    <name type="common">Southern yellow jacket</name>
    <name type="synonym">Wasp</name>
    <dbReference type="NCBI Taxonomy" id="30214"/>
    <lineage>
        <taxon>Eukaryota</taxon>
        <taxon>Metazoa</taxon>
        <taxon>Ecdysozoa</taxon>
        <taxon>Arthropoda</taxon>
        <taxon>Hexapoda</taxon>
        <taxon>Insecta</taxon>
        <taxon>Pterygota</taxon>
        <taxon>Neoptera</taxon>
        <taxon>Endopterygota</taxon>
        <taxon>Hymenoptera</taxon>
        <taxon>Apocrita</taxon>
        <taxon>Aculeata</taxon>
        <taxon>Vespoidea</taxon>
        <taxon>Vespidae</taxon>
        <taxon>Vespinae</taxon>
        <taxon>Vespula</taxon>
    </lineage>
</organism>
<proteinExistence type="predicted"/>
<dbReference type="Proteomes" id="UP001607302">
    <property type="component" value="Unassembled WGS sequence"/>
</dbReference>
<dbReference type="EMBL" id="JAUDFV010000139">
    <property type="protein sequence ID" value="KAL2724108.1"/>
    <property type="molecule type" value="Genomic_DNA"/>
</dbReference>
<name>A0ABD2AU44_VESSQ</name>
<evidence type="ECO:0000313" key="1">
    <source>
        <dbReference type="EMBL" id="KAL2724108.1"/>
    </source>
</evidence>
<protein>
    <submittedName>
        <fullName evidence="1">Uncharacterized protein</fullName>
    </submittedName>
</protein>
<gene>
    <name evidence="1" type="ORF">V1478_008621</name>
</gene>
<evidence type="ECO:0000313" key="2">
    <source>
        <dbReference type="Proteomes" id="UP001607302"/>
    </source>
</evidence>
<sequence length="98" mass="10835">MTFFAYAERCSLSPLMRICEFFVQWTLPTSGALDPCIAILSCLPCRTMPHPTPLHQSTLLYSIPFQPTSPFLVLSAPSRPASPLLFSSINEVGFPCVK</sequence>
<dbReference type="AlphaFoldDB" id="A0ABD2AU44"/>